<reference evidence="2 3" key="1">
    <citation type="submission" date="2015-08" db="EMBL/GenBank/DDBJ databases">
        <title>Next Generation Sequencing and Analysis of the Genome of Puccinia sorghi L Schw, the Causal Agent of Maize Common Rust.</title>
        <authorList>
            <person name="Rochi L."/>
            <person name="Burguener G."/>
            <person name="Darino M."/>
            <person name="Turjanski A."/>
            <person name="Kreff E."/>
            <person name="Dieguez M.J."/>
            <person name="Sacco F."/>
        </authorList>
    </citation>
    <scope>NUCLEOTIDE SEQUENCE [LARGE SCALE GENOMIC DNA]</scope>
    <source>
        <strain evidence="2 3">RO10H11247</strain>
    </source>
</reference>
<dbReference type="VEuPathDB" id="FungiDB:VP01_1248g1"/>
<evidence type="ECO:0000256" key="1">
    <source>
        <dbReference type="SAM" id="Phobius"/>
    </source>
</evidence>
<accession>A0A0L6VPR8</accession>
<evidence type="ECO:0000313" key="3">
    <source>
        <dbReference type="Proteomes" id="UP000037035"/>
    </source>
</evidence>
<proteinExistence type="predicted"/>
<keyword evidence="1" id="KW-0472">Membrane</keyword>
<name>A0A0L6VPR8_9BASI</name>
<feature type="transmembrane region" description="Helical" evidence="1">
    <location>
        <begin position="59"/>
        <end position="82"/>
    </location>
</feature>
<keyword evidence="1" id="KW-1133">Transmembrane helix</keyword>
<dbReference type="Proteomes" id="UP000037035">
    <property type="component" value="Unassembled WGS sequence"/>
</dbReference>
<keyword evidence="1" id="KW-0812">Transmembrane</keyword>
<protein>
    <submittedName>
        <fullName evidence="2">Uncharacterized protein</fullName>
    </submittedName>
</protein>
<feature type="transmembrane region" description="Helical" evidence="1">
    <location>
        <begin position="255"/>
        <end position="274"/>
    </location>
</feature>
<evidence type="ECO:0000313" key="2">
    <source>
        <dbReference type="EMBL" id="KNZ62612.1"/>
    </source>
</evidence>
<sequence length="337" mass="38607">MISPDVGIEIHLEVITDIIFVLVPFTSFLGVLIEVFPHNKILILSTSQTIRKHSEATQVGNIVWIMSWGFSFCILTAQMAFLFLFYSYFLASSSLTLFFFLFFFLLFLKLEFFSVAIRIDFELMEILVLKAGGCYFEFLTCEINFPPQELEHQIPNNSQIYFFGVVIEKPPFCQFLTSGIKNGIEIKNILLLIFQRGLLDRGDFDPSRRENVEISKKCYLITSKGTSQKAQDVSCWLVTVQVCTSLFLSPGSPGLSVLFCISQVGPLLHLVGIFTGLYYVWWFVVQIIMALLWLKVIFLVTCFQVAGKPFCHIYPRLSAVSRHFFLFSNNFVVDIWA</sequence>
<dbReference type="AlphaFoldDB" id="A0A0L6VPR8"/>
<gene>
    <name evidence="2" type="ORF">VP01_1248g1</name>
</gene>
<feature type="transmembrane region" description="Helical" evidence="1">
    <location>
        <begin position="88"/>
        <end position="108"/>
    </location>
</feature>
<keyword evidence="3" id="KW-1185">Reference proteome</keyword>
<organism evidence="2 3">
    <name type="scientific">Puccinia sorghi</name>
    <dbReference type="NCBI Taxonomy" id="27349"/>
    <lineage>
        <taxon>Eukaryota</taxon>
        <taxon>Fungi</taxon>
        <taxon>Dikarya</taxon>
        <taxon>Basidiomycota</taxon>
        <taxon>Pucciniomycotina</taxon>
        <taxon>Pucciniomycetes</taxon>
        <taxon>Pucciniales</taxon>
        <taxon>Pucciniaceae</taxon>
        <taxon>Puccinia</taxon>
    </lineage>
</organism>
<feature type="transmembrane region" description="Helical" evidence="1">
    <location>
        <begin position="18"/>
        <end position="38"/>
    </location>
</feature>
<dbReference type="EMBL" id="LAVV01002765">
    <property type="protein sequence ID" value="KNZ62612.1"/>
    <property type="molecule type" value="Genomic_DNA"/>
</dbReference>
<comment type="caution">
    <text evidence="2">The sequence shown here is derived from an EMBL/GenBank/DDBJ whole genome shotgun (WGS) entry which is preliminary data.</text>
</comment>
<feature type="transmembrane region" description="Helical" evidence="1">
    <location>
        <begin position="280"/>
        <end position="306"/>
    </location>
</feature>